<organism evidence="6 7">
    <name type="scientific">Sphagnum jensenii</name>
    <dbReference type="NCBI Taxonomy" id="128206"/>
    <lineage>
        <taxon>Eukaryota</taxon>
        <taxon>Viridiplantae</taxon>
        <taxon>Streptophyta</taxon>
        <taxon>Embryophyta</taxon>
        <taxon>Bryophyta</taxon>
        <taxon>Sphagnophytina</taxon>
        <taxon>Sphagnopsida</taxon>
        <taxon>Sphagnales</taxon>
        <taxon>Sphagnaceae</taxon>
        <taxon>Sphagnum</taxon>
    </lineage>
</organism>
<dbReference type="PRINTS" id="PR00081">
    <property type="entry name" value="GDHRDH"/>
</dbReference>
<proteinExistence type="inferred from homology"/>
<evidence type="ECO:0000256" key="2">
    <source>
        <dbReference type="ARBA" id="ARBA00022857"/>
    </source>
</evidence>
<comment type="similarity">
    <text evidence="1 4">Belongs to the short-chain dehydrogenases/reductases (SDR) family.</text>
</comment>
<accession>A0ABP0WV95</accession>
<evidence type="ECO:0000256" key="1">
    <source>
        <dbReference type="ARBA" id="ARBA00006484"/>
    </source>
</evidence>
<evidence type="ECO:0000256" key="4">
    <source>
        <dbReference type="RuleBase" id="RU000363"/>
    </source>
</evidence>
<protein>
    <submittedName>
        <fullName evidence="6">Uncharacterized protein</fullName>
    </submittedName>
</protein>
<feature type="signal peptide" evidence="5">
    <location>
        <begin position="1"/>
        <end position="33"/>
    </location>
</feature>
<dbReference type="Proteomes" id="UP001497444">
    <property type="component" value="Chromosome 3"/>
</dbReference>
<evidence type="ECO:0000256" key="5">
    <source>
        <dbReference type="SAM" id="SignalP"/>
    </source>
</evidence>
<sequence length="312" mass="34359">MPCALKCHDGHGACTLTFGCVLLFRWWSEDTVAVVTGANKGIGFEIARQLARQGLRVVLTARDEGRGKKALEALNAEGLTNVAFHTLNVGCEESAHILAKWLFENYGGINILVNNAGIFATGVDADNAELIMQTNYYGSKQVIKAMLPILRSTDCAGPRILIVASRSGQLKALENNFREKFLDREHITEAYIDNFVNKYLDEVKSGAWEGGGWPDWTKWGWISPMPTYSVSKIALIAYSSVLHQAFSTQPAAAGQQKVCIFSYCPGNVKTDMNDHRGKLSVEEGADTGVWLVLQCPKGSSGKFWAERQEMDF</sequence>
<keyword evidence="3" id="KW-0560">Oxidoreductase</keyword>
<dbReference type="InterPro" id="IPR002347">
    <property type="entry name" value="SDR_fam"/>
</dbReference>
<evidence type="ECO:0000256" key="3">
    <source>
        <dbReference type="ARBA" id="ARBA00023002"/>
    </source>
</evidence>
<dbReference type="Gene3D" id="3.40.50.720">
    <property type="entry name" value="NAD(P)-binding Rossmann-like Domain"/>
    <property type="match status" value="1"/>
</dbReference>
<keyword evidence="7" id="KW-1185">Reference proteome</keyword>
<reference evidence="6" key="1">
    <citation type="submission" date="2024-02" db="EMBL/GenBank/DDBJ databases">
        <authorList>
            <consortium name="ELIXIR-Norway"/>
            <consortium name="Elixir Norway"/>
        </authorList>
    </citation>
    <scope>NUCLEOTIDE SEQUENCE</scope>
</reference>
<evidence type="ECO:0000313" key="6">
    <source>
        <dbReference type="EMBL" id="CAK9270772.1"/>
    </source>
</evidence>
<dbReference type="PROSITE" id="PS00061">
    <property type="entry name" value="ADH_SHORT"/>
    <property type="match status" value="1"/>
</dbReference>
<dbReference type="InterPro" id="IPR036291">
    <property type="entry name" value="NAD(P)-bd_dom_sf"/>
</dbReference>
<dbReference type="PANTHER" id="PTHR43490:SF99">
    <property type="entry name" value="SHORT-CHAIN DEHYDROGENASE_REDUCTASE"/>
    <property type="match status" value="1"/>
</dbReference>
<dbReference type="PROSITE" id="PS51257">
    <property type="entry name" value="PROKAR_LIPOPROTEIN"/>
    <property type="match status" value="1"/>
</dbReference>
<feature type="chain" id="PRO_5045551149" evidence="5">
    <location>
        <begin position="34"/>
        <end position="312"/>
    </location>
</feature>
<dbReference type="EMBL" id="OZ020098">
    <property type="protein sequence ID" value="CAK9270772.1"/>
    <property type="molecule type" value="Genomic_DNA"/>
</dbReference>
<dbReference type="InterPro" id="IPR020904">
    <property type="entry name" value="Sc_DH/Rdtase_CS"/>
</dbReference>
<dbReference type="Pfam" id="PF00106">
    <property type="entry name" value="adh_short"/>
    <property type="match status" value="1"/>
</dbReference>
<dbReference type="PRINTS" id="PR00080">
    <property type="entry name" value="SDRFAMILY"/>
</dbReference>
<keyword evidence="2" id="KW-0521">NADP</keyword>
<name>A0ABP0WV95_9BRYO</name>
<evidence type="ECO:0000313" key="7">
    <source>
        <dbReference type="Proteomes" id="UP001497444"/>
    </source>
</evidence>
<dbReference type="SUPFAM" id="SSF51735">
    <property type="entry name" value="NAD(P)-binding Rossmann-fold domains"/>
    <property type="match status" value="1"/>
</dbReference>
<gene>
    <name evidence="6" type="ORF">CSSPJE1EN1_LOCUS16250</name>
</gene>
<dbReference type="PANTHER" id="PTHR43490">
    <property type="entry name" value="(+)-NEOMENTHOL DEHYDROGENASE"/>
    <property type="match status" value="1"/>
</dbReference>
<keyword evidence="5" id="KW-0732">Signal</keyword>